<dbReference type="InterPro" id="IPR031475">
    <property type="entry name" value="NBD_C"/>
</dbReference>
<evidence type="ECO:0000256" key="4">
    <source>
        <dbReference type="ARBA" id="ARBA00022777"/>
    </source>
</evidence>
<gene>
    <name evidence="9" type="ORF">H8S23_05405</name>
</gene>
<name>A0A923I887_9FIRM</name>
<dbReference type="AlphaFoldDB" id="A0A923I887"/>
<keyword evidence="2" id="KW-0808">Transferase</keyword>
<dbReference type="Gene3D" id="3.40.980.20">
    <property type="entry name" value="Four-carbon acid sugar kinase, nucleotide binding domain"/>
    <property type="match status" value="1"/>
</dbReference>
<organism evidence="9 10">
    <name type="scientific">Anaerofilum hominis</name>
    <dbReference type="NCBI Taxonomy" id="2763016"/>
    <lineage>
        <taxon>Bacteria</taxon>
        <taxon>Bacillati</taxon>
        <taxon>Bacillota</taxon>
        <taxon>Clostridia</taxon>
        <taxon>Eubacteriales</taxon>
        <taxon>Oscillospiraceae</taxon>
        <taxon>Anaerofilum</taxon>
    </lineage>
</organism>
<keyword evidence="4 9" id="KW-0418">Kinase</keyword>
<dbReference type="GO" id="GO:0005524">
    <property type="term" value="F:ATP binding"/>
    <property type="evidence" value="ECO:0007669"/>
    <property type="project" value="UniProtKB-KW"/>
</dbReference>
<dbReference type="InterPro" id="IPR037051">
    <property type="entry name" value="4-carb_acid_sugar_kinase_N_sf"/>
</dbReference>
<evidence type="ECO:0000313" key="9">
    <source>
        <dbReference type="EMBL" id="MBC5580934.1"/>
    </source>
</evidence>
<sequence>MPFLGVAADDLTGATTAGVLLARSGARATVFYDGQSQLGEEGERADAVLISTSSRSLRREQAYFQAAQATRALREARAQYFSKRIDTTLRGQIGAELDAMLDMLGDSTVAIVVPAMPQSRRILVGGYSVIDGVVLSQTPVAQDVLTPVREAYVPDLLQEQSKRKVGLVPLKSVLTGPEETAEALRSQRARGCEILVVDAVTLEDIGTVARACADLQWRILSADPGPFTVQLMRCRSLLGEERSVPIRPAAILGQAAPGQAVLVAAGSATPVTREQMEVLTKRKRTLQISIDPARLAFDGREAREEGLAAAAKAMAALKGADAPEVVLLETALHGTRLQLDQVDQEHGYPKGRSAELINKGLGWIVARILDERADRVAGLYCTGGDTEVQVCRALGSPCLEMVDYVFPQADLARLRGRYAGMPIVGKGGLTGSSEAACVIVDRIFKEAGRMS</sequence>
<proteinExistence type="inferred from homology"/>
<feature type="domain" description="Four-carbon acid sugar kinase nucleotide binding" evidence="8">
    <location>
        <begin position="262"/>
        <end position="435"/>
    </location>
</feature>
<evidence type="ECO:0000313" key="10">
    <source>
        <dbReference type="Proteomes" id="UP000659630"/>
    </source>
</evidence>
<dbReference type="EMBL" id="JACONZ010000002">
    <property type="protein sequence ID" value="MBC5580934.1"/>
    <property type="molecule type" value="Genomic_DNA"/>
</dbReference>
<reference evidence="9" key="1">
    <citation type="submission" date="2020-08" db="EMBL/GenBank/DDBJ databases">
        <title>Genome public.</title>
        <authorList>
            <person name="Liu C."/>
            <person name="Sun Q."/>
        </authorList>
    </citation>
    <scope>NUCLEOTIDE SEQUENCE</scope>
    <source>
        <strain evidence="9">BX8</strain>
    </source>
</reference>
<dbReference type="Gene3D" id="3.40.50.10840">
    <property type="entry name" value="Putative sugar-binding, N-terminal domain"/>
    <property type="match status" value="1"/>
</dbReference>
<protein>
    <submittedName>
        <fullName evidence="9">Four-carbon acid sugar kinase family protein</fullName>
    </submittedName>
</protein>
<comment type="similarity">
    <text evidence="1">Belongs to the four-carbon acid sugar kinase family.</text>
</comment>
<evidence type="ECO:0000256" key="5">
    <source>
        <dbReference type="ARBA" id="ARBA00022840"/>
    </source>
</evidence>
<dbReference type="Proteomes" id="UP000659630">
    <property type="component" value="Unassembled WGS sequence"/>
</dbReference>
<feature type="domain" description="Four-carbon acid sugar kinase N-terminal" evidence="7">
    <location>
        <begin position="4"/>
        <end position="230"/>
    </location>
</feature>
<keyword evidence="10" id="KW-1185">Reference proteome</keyword>
<evidence type="ECO:0000256" key="6">
    <source>
        <dbReference type="ARBA" id="ARBA00023277"/>
    </source>
</evidence>
<evidence type="ECO:0000256" key="3">
    <source>
        <dbReference type="ARBA" id="ARBA00022741"/>
    </source>
</evidence>
<dbReference type="Pfam" id="PF07005">
    <property type="entry name" value="SBD_N"/>
    <property type="match status" value="1"/>
</dbReference>
<dbReference type="RefSeq" id="WP_186887310.1">
    <property type="nucleotide sequence ID" value="NZ_JACONZ010000002.1"/>
</dbReference>
<dbReference type="InterPro" id="IPR010737">
    <property type="entry name" value="4-carb_acid_sugar_kinase_N"/>
</dbReference>
<dbReference type="InterPro" id="IPR042213">
    <property type="entry name" value="NBD_C_sf"/>
</dbReference>
<evidence type="ECO:0000259" key="8">
    <source>
        <dbReference type="Pfam" id="PF17042"/>
    </source>
</evidence>
<evidence type="ECO:0000256" key="2">
    <source>
        <dbReference type="ARBA" id="ARBA00022679"/>
    </source>
</evidence>
<evidence type="ECO:0000259" key="7">
    <source>
        <dbReference type="Pfam" id="PF07005"/>
    </source>
</evidence>
<dbReference type="GO" id="GO:0016301">
    <property type="term" value="F:kinase activity"/>
    <property type="evidence" value="ECO:0007669"/>
    <property type="project" value="UniProtKB-KW"/>
</dbReference>
<keyword evidence="5" id="KW-0067">ATP-binding</keyword>
<dbReference type="Pfam" id="PF17042">
    <property type="entry name" value="NBD_C"/>
    <property type="match status" value="1"/>
</dbReference>
<keyword evidence="3" id="KW-0547">Nucleotide-binding</keyword>
<keyword evidence="6" id="KW-0119">Carbohydrate metabolism</keyword>
<evidence type="ECO:0000256" key="1">
    <source>
        <dbReference type="ARBA" id="ARBA00005715"/>
    </source>
</evidence>
<dbReference type="SUPFAM" id="SSF142764">
    <property type="entry name" value="YgbK-like"/>
    <property type="match status" value="1"/>
</dbReference>
<accession>A0A923I887</accession>
<comment type="caution">
    <text evidence="9">The sequence shown here is derived from an EMBL/GenBank/DDBJ whole genome shotgun (WGS) entry which is preliminary data.</text>
</comment>